<proteinExistence type="predicted"/>
<dbReference type="Proteomes" id="UP000510602">
    <property type="component" value="Segment"/>
</dbReference>
<name>A0A7D5UKW9_9VIRU</name>
<organism evidence="1 2">
    <name type="scientific">Scale drop disease virus</name>
    <dbReference type="NCBI Taxonomy" id="1697349"/>
    <lineage>
        <taxon>Viruses</taxon>
        <taxon>Varidnaviria</taxon>
        <taxon>Bamfordvirae</taxon>
        <taxon>Nucleocytoviricota</taxon>
        <taxon>Megaviricetes</taxon>
        <taxon>Pimascovirales</taxon>
        <taxon>Pimascovirales incertae sedis</taxon>
        <taxon>Iridoviridae</taxon>
        <taxon>Alphairidovirinae</taxon>
        <taxon>Megalocytivirus</taxon>
        <taxon>Megalocytivirus lates1</taxon>
    </lineage>
</organism>
<sequence>MYSKQELDIMPISSLLTTTEQIRTLIAAVNDSSVNLCYVSKYILYLFLQVARNRYDTFTPMQKENIMQINAFLNSLIYTTNNS</sequence>
<protein>
    <submittedName>
        <fullName evidence="1">Uncharacterized protein</fullName>
    </submittedName>
</protein>
<evidence type="ECO:0000313" key="1">
    <source>
        <dbReference type="EMBL" id="QLI60683.1"/>
    </source>
</evidence>
<dbReference type="EMBL" id="MN562489">
    <property type="protein sequence ID" value="QLI60683.1"/>
    <property type="molecule type" value="Genomic_DNA"/>
</dbReference>
<evidence type="ECO:0000313" key="2">
    <source>
        <dbReference type="Proteomes" id="UP000510602"/>
    </source>
</evidence>
<reference evidence="1 2" key="1">
    <citation type="submission" date="2019-10" db="EMBL/GenBank/DDBJ databases">
        <authorList>
            <person name="Kayansamruaj P."/>
        </authorList>
    </citation>
    <scope>NUCLEOTIDE SEQUENCE [LARGE SCALE GENOMIC DNA]</scope>
    <source>
        <strain evidence="1">SDDV_Thai_2019</strain>
    </source>
</reference>
<accession>A0A7D5UKW9</accession>